<evidence type="ECO:0000256" key="2">
    <source>
        <dbReference type="ARBA" id="ARBA00022448"/>
    </source>
</evidence>
<comment type="caution">
    <text evidence="6">The sequence shown here is derived from an EMBL/GenBank/DDBJ whole genome shotgun (WGS) entry which is preliminary data.</text>
</comment>
<accession>A0A0R2H082</accession>
<dbReference type="OrthoDB" id="9762947at2"/>
<keyword evidence="7" id="KW-1185">Reference proteome</keyword>
<dbReference type="GO" id="GO:0015171">
    <property type="term" value="F:amino acid transmembrane transporter activity"/>
    <property type="evidence" value="ECO:0007669"/>
    <property type="project" value="TreeGrafter"/>
</dbReference>
<comment type="subcellular location">
    <subcellularLocation>
        <location evidence="1">Membrane</location>
        <topology evidence="1">Multi-pass membrane protein</topology>
    </subcellularLocation>
</comment>
<name>A0A0R2H082_WEIVI</name>
<dbReference type="GO" id="GO:0016020">
    <property type="term" value="C:membrane"/>
    <property type="evidence" value="ECO:0007669"/>
    <property type="project" value="UniProtKB-SubCell"/>
</dbReference>
<dbReference type="PIRSF" id="PIRSF006060">
    <property type="entry name" value="AA_transporter"/>
    <property type="match status" value="1"/>
</dbReference>
<evidence type="ECO:0000256" key="1">
    <source>
        <dbReference type="ARBA" id="ARBA00004141"/>
    </source>
</evidence>
<dbReference type="PATRIC" id="fig|1629.5.peg.595"/>
<evidence type="ECO:0000313" key="7">
    <source>
        <dbReference type="Proteomes" id="UP000051992"/>
    </source>
</evidence>
<reference evidence="6 7" key="1">
    <citation type="journal article" date="2015" name="Genome Announc.">
        <title>Expanding the biotechnology potential of lactobacilli through comparative genomics of 213 strains and associated genera.</title>
        <authorList>
            <person name="Sun Z."/>
            <person name="Harris H.M."/>
            <person name="McCann A."/>
            <person name="Guo C."/>
            <person name="Argimon S."/>
            <person name="Zhang W."/>
            <person name="Yang X."/>
            <person name="Jeffery I.B."/>
            <person name="Cooney J.C."/>
            <person name="Kagawa T.F."/>
            <person name="Liu W."/>
            <person name="Song Y."/>
            <person name="Salvetti E."/>
            <person name="Wrobel A."/>
            <person name="Rasinkangas P."/>
            <person name="Parkhill J."/>
            <person name="Rea M.C."/>
            <person name="O'Sullivan O."/>
            <person name="Ritari J."/>
            <person name="Douillard F.P."/>
            <person name="Paul Ross R."/>
            <person name="Yang R."/>
            <person name="Briner A.E."/>
            <person name="Felis G.E."/>
            <person name="de Vos W.M."/>
            <person name="Barrangou R."/>
            <person name="Klaenhammer T.R."/>
            <person name="Caufield P.W."/>
            <person name="Cui Y."/>
            <person name="Zhang H."/>
            <person name="O'Toole P.W."/>
        </authorList>
    </citation>
    <scope>NUCLEOTIDE SEQUENCE [LARGE SCALE GENOMIC DNA]</scope>
    <source>
        <strain evidence="6 7">DSM 20410</strain>
    </source>
</reference>
<dbReference type="AlphaFoldDB" id="A0A0R2H082"/>
<gene>
    <name evidence="6" type="ORF">IV50_GL000591</name>
</gene>
<evidence type="ECO:0000313" key="6">
    <source>
        <dbReference type="EMBL" id="KRN46322.1"/>
    </source>
</evidence>
<dbReference type="RefSeq" id="WP_057744829.1">
    <property type="nucleotide sequence ID" value="NZ_BJLU01000007.1"/>
</dbReference>
<keyword evidence="4" id="KW-1133">Transmembrane helix</keyword>
<dbReference type="EMBL" id="JQBM01000002">
    <property type="protein sequence ID" value="KRN46322.1"/>
    <property type="molecule type" value="Genomic_DNA"/>
</dbReference>
<organism evidence="6 7">
    <name type="scientific">Weissella viridescens</name>
    <name type="common">Lactobacillus viridescens</name>
    <dbReference type="NCBI Taxonomy" id="1629"/>
    <lineage>
        <taxon>Bacteria</taxon>
        <taxon>Bacillati</taxon>
        <taxon>Bacillota</taxon>
        <taxon>Bacilli</taxon>
        <taxon>Lactobacillales</taxon>
        <taxon>Lactobacillaceae</taxon>
        <taxon>Weissella</taxon>
    </lineage>
</organism>
<dbReference type="PANTHER" id="PTHR43243">
    <property type="entry name" value="INNER MEMBRANE TRANSPORTER YGJI-RELATED"/>
    <property type="match status" value="1"/>
</dbReference>
<dbReference type="Pfam" id="PF13520">
    <property type="entry name" value="AA_permease_2"/>
    <property type="match status" value="1"/>
</dbReference>
<evidence type="ECO:0000256" key="3">
    <source>
        <dbReference type="ARBA" id="ARBA00022692"/>
    </source>
</evidence>
<evidence type="ECO:0000256" key="5">
    <source>
        <dbReference type="ARBA" id="ARBA00023136"/>
    </source>
</evidence>
<proteinExistence type="predicted"/>
<keyword evidence="5" id="KW-0472">Membrane</keyword>
<dbReference type="InterPro" id="IPR002293">
    <property type="entry name" value="AA/rel_permease1"/>
</dbReference>
<evidence type="ECO:0000256" key="4">
    <source>
        <dbReference type="ARBA" id="ARBA00022989"/>
    </source>
</evidence>
<keyword evidence="2" id="KW-0813">Transport</keyword>
<sequence>MTKSSVLANMGRKENPQNYADKDGHLKPVLGLKDMVAMGIGTVVGAGIFTMPGIVAADYAGPAVVISFIVAAFVAGLSALSYSELASAMPFAGSIYSWANVIFGEFMGWVAGWAVLSEYLIALAFVSSAWSSYFQGFVNSFGIKLPAAISGSFNPAKGQFIDLFGALALIGVGLLVMRGVKAAAIVENWLVILKVAVIILFIVVGLTAVQVNNWVPFVPAHRAGTDFGGGIGILHGASQVFFAYIGFDTIAANSAEVKNPQKTMPRAIIGTLLIATVLFVAVSAVLTGMFPYERYAGNAEPAAWALRQTGHFFTANLLSIVALVGMFTGLIALMVGGSRLLYSFGRDGLIPQQIGKLDKRGLPGNATVLMLVAAVFLGSIFPINLLSNLVSAGTLIAFILASVGVLLLRRRKDIVNTGYKVPGYPVIPILAALSAAGLFLTLNVDALILMAGWLAIGIVLYFVYGIRHSTKNEVEADSKS</sequence>
<dbReference type="Proteomes" id="UP000051992">
    <property type="component" value="Unassembled WGS sequence"/>
</dbReference>
<keyword evidence="3" id="KW-0812">Transmembrane</keyword>
<dbReference type="Gene3D" id="1.20.1740.10">
    <property type="entry name" value="Amino acid/polyamine transporter I"/>
    <property type="match status" value="1"/>
</dbReference>
<protein>
    <submittedName>
        <fullName evidence="6">Amino acid permease-associated region</fullName>
    </submittedName>
</protein>
<dbReference type="PANTHER" id="PTHR43243:SF4">
    <property type="entry name" value="CATIONIC AMINO ACID TRANSPORTER 4"/>
    <property type="match status" value="1"/>
</dbReference>